<feature type="region of interest" description="Disordered" evidence="10">
    <location>
        <begin position="154"/>
        <end position="219"/>
    </location>
</feature>
<keyword evidence="3" id="KW-0677">Repeat</keyword>
<feature type="domain" description="ZAD" evidence="12">
    <location>
        <begin position="9"/>
        <end position="89"/>
    </location>
</feature>
<dbReference type="Gene3D" id="3.30.160.60">
    <property type="entry name" value="Classic Zinc Finger"/>
    <property type="match status" value="3"/>
</dbReference>
<evidence type="ECO:0000256" key="1">
    <source>
        <dbReference type="ARBA" id="ARBA00004123"/>
    </source>
</evidence>
<evidence type="ECO:0000256" key="8">
    <source>
        <dbReference type="PROSITE-ProRule" id="PRU00042"/>
    </source>
</evidence>
<dbReference type="FunFam" id="3.30.160.60:FF:000630">
    <property type="entry name" value="Zinc finger protein 180"/>
    <property type="match status" value="1"/>
</dbReference>
<evidence type="ECO:0000256" key="3">
    <source>
        <dbReference type="ARBA" id="ARBA00022737"/>
    </source>
</evidence>
<keyword evidence="7" id="KW-0539">Nucleus</keyword>
<accession>A0A6P4IL45</accession>
<keyword evidence="5 9" id="KW-0862">Zinc</keyword>
<dbReference type="PROSITE" id="PS00028">
    <property type="entry name" value="ZINC_FINGER_C2H2_1"/>
    <property type="match status" value="2"/>
</dbReference>
<dbReference type="Proteomes" id="UP001652661">
    <property type="component" value="Chromosome 3L"/>
</dbReference>
<keyword evidence="4 8" id="KW-0863">Zinc-finger</keyword>
<dbReference type="Gene3D" id="3.40.1800.20">
    <property type="match status" value="1"/>
</dbReference>
<dbReference type="GO" id="GO:0008270">
    <property type="term" value="F:zinc ion binding"/>
    <property type="evidence" value="ECO:0007669"/>
    <property type="project" value="UniProtKB-UniRule"/>
</dbReference>
<evidence type="ECO:0000256" key="6">
    <source>
        <dbReference type="ARBA" id="ARBA00023125"/>
    </source>
</evidence>
<evidence type="ECO:0000256" key="2">
    <source>
        <dbReference type="ARBA" id="ARBA00022723"/>
    </source>
</evidence>
<dbReference type="GeneID" id="108075323"/>
<gene>
    <name evidence="14" type="primary">LOC108075323</name>
</gene>
<dbReference type="AlphaFoldDB" id="A0A6P4IL45"/>
<evidence type="ECO:0000313" key="14">
    <source>
        <dbReference type="RefSeq" id="XP_017023218.1"/>
    </source>
</evidence>
<dbReference type="SMART" id="SM00355">
    <property type="entry name" value="ZnF_C2H2"/>
    <property type="match status" value="3"/>
</dbReference>
<dbReference type="SMART" id="SM00868">
    <property type="entry name" value="zf-AD"/>
    <property type="match status" value="1"/>
</dbReference>
<dbReference type="InterPro" id="IPR012934">
    <property type="entry name" value="Znf_AD"/>
</dbReference>
<keyword evidence="13" id="KW-1185">Reference proteome</keyword>
<reference evidence="14" key="1">
    <citation type="submission" date="2025-08" db="UniProtKB">
        <authorList>
            <consortium name="RefSeq"/>
        </authorList>
    </citation>
    <scope>IDENTIFICATION</scope>
    <source>
        <strain evidence="14">14028-0561.14</strain>
        <tissue evidence="14">Whole fly</tissue>
    </source>
</reference>
<evidence type="ECO:0000256" key="7">
    <source>
        <dbReference type="ARBA" id="ARBA00023242"/>
    </source>
</evidence>
<dbReference type="GO" id="GO:0000122">
    <property type="term" value="P:negative regulation of transcription by RNA polymerase II"/>
    <property type="evidence" value="ECO:0007669"/>
    <property type="project" value="UniProtKB-ARBA"/>
</dbReference>
<feature type="domain" description="C2H2-type" evidence="11">
    <location>
        <begin position="254"/>
        <end position="281"/>
    </location>
</feature>
<dbReference type="PANTHER" id="PTHR14196:SF12">
    <property type="entry name" value="ZINC FINGER PROTEIN 208-LIKE"/>
    <property type="match status" value="1"/>
</dbReference>
<dbReference type="FunFam" id="3.30.160.60:FF:001119">
    <property type="entry name" value="zinc finger protein 408"/>
    <property type="match status" value="1"/>
</dbReference>
<dbReference type="SUPFAM" id="SSF57716">
    <property type="entry name" value="Glucocorticoid receptor-like (DNA-binding domain)"/>
    <property type="match status" value="1"/>
</dbReference>
<feature type="domain" description="C2H2-type" evidence="11">
    <location>
        <begin position="282"/>
        <end position="305"/>
    </location>
</feature>
<protein>
    <submittedName>
        <fullName evidence="14">Zinc finger protein Paris</fullName>
    </submittedName>
</protein>
<organism evidence="13 14">
    <name type="scientific">Drosophila kikkawai</name>
    <name type="common">Fruit fly</name>
    <dbReference type="NCBI Taxonomy" id="30033"/>
    <lineage>
        <taxon>Eukaryota</taxon>
        <taxon>Metazoa</taxon>
        <taxon>Ecdysozoa</taxon>
        <taxon>Arthropoda</taxon>
        <taxon>Hexapoda</taxon>
        <taxon>Insecta</taxon>
        <taxon>Pterygota</taxon>
        <taxon>Neoptera</taxon>
        <taxon>Endopterygota</taxon>
        <taxon>Diptera</taxon>
        <taxon>Brachycera</taxon>
        <taxon>Muscomorpha</taxon>
        <taxon>Ephydroidea</taxon>
        <taxon>Drosophilidae</taxon>
        <taxon>Drosophila</taxon>
        <taxon>Sophophora</taxon>
    </lineage>
</organism>
<feature type="domain" description="C2H2-type" evidence="11">
    <location>
        <begin position="226"/>
        <end position="253"/>
    </location>
</feature>
<feature type="compositionally biased region" description="Basic residues" evidence="10">
    <location>
        <begin position="197"/>
        <end position="208"/>
    </location>
</feature>
<evidence type="ECO:0000256" key="5">
    <source>
        <dbReference type="ARBA" id="ARBA00022833"/>
    </source>
</evidence>
<evidence type="ECO:0000313" key="13">
    <source>
        <dbReference type="Proteomes" id="UP001652661"/>
    </source>
</evidence>
<dbReference type="GO" id="GO:0000981">
    <property type="term" value="F:DNA-binding transcription factor activity, RNA polymerase II-specific"/>
    <property type="evidence" value="ECO:0007669"/>
    <property type="project" value="TreeGrafter"/>
</dbReference>
<proteinExistence type="predicted"/>
<feature type="binding site" evidence="9">
    <location>
        <position position="65"/>
    </location>
    <ligand>
        <name>Zn(2+)</name>
        <dbReference type="ChEBI" id="CHEBI:29105"/>
    </ligand>
</feature>
<dbReference type="SUPFAM" id="SSF57667">
    <property type="entry name" value="beta-beta-alpha zinc fingers"/>
    <property type="match status" value="2"/>
</dbReference>
<keyword evidence="2 9" id="KW-0479">Metal-binding</keyword>
<dbReference type="FunFam" id="3.30.160.60:FF:001465">
    <property type="entry name" value="Zinc finger protein 560"/>
    <property type="match status" value="1"/>
</dbReference>
<comment type="subcellular location">
    <subcellularLocation>
        <location evidence="1">Nucleus</location>
    </subcellularLocation>
</comment>
<dbReference type="OrthoDB" id="6077919at2759"/>
<dbReference type="InterPro" id="IPR013087">
    <property type="entry name" value="Znf_C2H2_type"/>
</dbReference>
<dbReference type="Pfam" id="PF00096">
    <property type="entry name" value="zf-C2H2"/>
    <property type="match status" value="2"/>
</dbReference>
<evidence type="ECO:0000259" key="11">
    <source>
        <dbReference type="PROSITE" id="PS50157"/>
    </source>
</evidence>
<dbReference type="RefSeq" id="XP_017023218.1">
    <property type="nucleotide sequence ID" value="XM_017167729.2"/>
</dbReference>
<evidence type="ECO:0000259" key="12">
    <source>
        <dbReference type="PROSITE" id="PS51915"/>
    </source>
</evidence>
<dbReference type="InterPro" id="IPR036236">
    <property type="entry name" value="Znf_C2H2_sf"/>
</dbReference>
<dbReference type="PROSITE" id="PS50157">
    <property type="entry name" value="ZINC_FINGER_C2H2_2"/>
    <property type="match status" value="3"/>
</dbReference>
<feature type="binding site" evidence="9">
    <location>
        <position position="62"/>
    </location>
    <ligand>
        <name>Zn(2+)</name>
        <dbReference type="ChEBI" id="CHEBI:29105"/>
    </ligand>
</feature>
<feature type="binding site" evidence="9">
    <location>
        <position position="11"/>
    </location>
    <ligand>
        <name>Zn(2+)</name>
        <dbReference type="ChEBI" id="CHEBI:29105"/>
    </ligand>
</feature>
<feature type="binding site" evidence="9">
    <location>
        <position position="14"/>
    </location>
    <ligand>
        <name>Zn(2+)</name>
        <dbReference type="ChEBI" id="CHEBI:29105"/>
    </ligand>
</feature>
<dbReference type="InterPro" id="IPR050717">
    <property type="entry name" value="C2H2-ZF_Transcription_Reg"/>
</dbReference>
<dbReference type="Pfam" id="PF07776">
    <property type="entry name" value="zf-AD"/>
    <property type="match status" value="1"/>
</dbReference>
<keyword evidence="6" id="KW-0238">DNA-binding</keyword>
<dbReference type="PROSITE" id="PS51915">
    <property type="entry name" value="ZAD"/>
    <property type="match status" value="1"/>
</dbReference>
<evidence type="ECO:0000256" key="9">
    <source>
        <dbReference type="PROSITE-ProRule" id="PRU01263"/>
    </source>
</evidence>
<feature type="compositionally biased region" description="Basic and acidic residues" evidence="10">
    <location>
        <begin position="168"/>
        <end position="184"/>
    </location>
</feature>
<evidence type="ECO:0000256" key="4">
    <source>
        <dbReference type="ARBA" id="ARBA00022771"/>
    </source>
</evidence>
<sequence length="308" mass="35214">MLALLDLSKMCRICRDESDCLLDLFADSSLPNIEQETSLAAMLSKCSGCRVDRADGYPQFVCAECALATREAFRLRQQCRKSMHYFRQLRRMMVEPDDKEEPILEDLGPTEQDGTASNESILEPLYVDLVANNCLVLENPKKALMLHDSNDERQWSVPMDSIPVDSSSDEKEHKEDQAEERTSSSDDSWSPSLGQKATKKSGALKRHRSNSEGSSEDFNKKESKMFKCTHCPRVFSQKGNLQTHFRIHTGERPYKCNYCLKSFKQHGHLVVHVRRHTGEKPFKCSHCSYSTIQNSILKKHIKSIHKII</sequence>
<evidence type="ECO:0000256" key="10">
    <source>
        <dbReference type="SAM" id="MobiDB-lite"/>
    </source>
</evidence>
<dbReference type="GO" id="GO:0009653">
    <property type="term" value="P:anatomical structure morphogenesis"/>
    <property type="evidence" value="ECO:0007669"/>
    <property type="project" value="UniProtKB-ARBA"/>
</dbReference>
<name>A0A6P4IL45_DROKI</name>
<dbReference type="PANTHER" id="PTHR14196">
    <property type="entry name" value="ODD-SKIPPED - RELATED"/>
    <property type="match status" value="1"/>
</dbReference>
<dbReference type="GO" id="GO:0000977">
    <property type="term" value="F:RNA polymerase II transcription regulatory region sequence-specific DNA binding"/>
    <property type="evidence" value="ECO:0007669"/>
    <property type="project" value="TreeGrafter"/>
</dbReference>
<dbReference type="GO" id="GO:0005634">
    <property type="term" value="C:nucleus"/>
    <property type="evidence" value="ECO:0007669"/>
    <property type="project" value="UniProtKB-SubCell"/>
</dbReference>